<keyword evidence="6" id="KW-0813">Transport</keyword>
<evidence type="ECO:0000313" key="21">
    <source>
        <dbReference type="EMBL" id="QNL17821.1"/>
    </source>
</evidence>
<dbReference type="GeneID" id="62619508"/>
<dbReference type="RefSeq" id="YP_009988011.1">
    <property type="nucleotide sequence ID" value="NC_052703.1"/>
</dbReference>
<evidence type="ECO:0000256" key="19">
    <source>
        <dbReference type="ARBA" id="ARBA00048026"/>
    </source>
</evidence>
<evidence type="ECO:0000256" key="13">
    <source>
        <dbReference type="ARBA" id="ARBA00022967"/>
    </source>
</evidence>
<keyword evidence="8 20" id="KW-0934">Plastid</keyword>
<comment type="function">
    <text evidence="1 20">NDH shuttles electrons from NAD(P)H:plastoquinone, via FMN and iron-sulfur (Fe-S) centers, to quinones in the photosynthetic chain and possibly in a chloroplast respiratory chain. The immediate electron acceptor for the enzyme in this species is believed to be plastoquinone. Couples the redox reaction to proton translocation, and thus conserves the redox energy in a proton gradient.</text>
</comment>
<evidence type="ECO:0000256" key="11">
    <source>
        <dbReference type="ARBA" id="ARBA00022857"/>
    </source>
</evidence>
<keyword evidence="11 20" id="KW-0521">NADP</keyword>
<evidence type="ECO:0000256" key="15">
    <source>
        <dbReference type="ARBA" id="ARBA00023027"/>
    </source>
</evidence>
<evidence type="ECO:0000256" key="3">
    <source>
        <dbReference type="ARBA" id="ARBA00005698"/>
    </source>
</evidence>
<dbReference type="PANTHER" id="PTHR48479:SF1">
    <property type="entry name" value="NAD(P)H-QUINONE OXIDOREDUCTASE SUBUNIT 6, CHLOROPLASTIC"/>
    <property type="match status" value="1"/>
</dbReference>
<keyword evidence="9 20" id="KW-0812">Transmembrane</keyword>
<dbReference type="FunFam" id="1.20.120.1200:FF:000002">
    <property type="entry name" value="NAD(P)H-quinone oxidoreductase subunit 6, chloroplastic"/>
    <property type="match status" value="1"/>
</dbReference>
<accession>A0A7G8ZGD6</accession>
<dbReference type="Pfam" id="PF00499">
    <property type="entry name" value="Oxidored_q3"/>
    <property type="match status" value="1"/>
</dbReference>
<dbReference type="EC" id="7.1.1.-" evidence="20"/>
<evidence type="ECO:0000256" key="2">
    <source>
        <dbReference type="ARBA" id="ARBA00004454"/>
    </source>
</evidence>
<dbReference type="GO" id="GO:0048038">
    <property type="term" value="F:quinone binding"/>
    <property type="evidence" value="ECO:0007669"/>
    <property type="project" value="UniProtKB-KW"/>
</dbReference>
<comment type="subcellular location">
    <subcellularLocation>
        <location evidence="2">Plastid</location>
        <location evidence="2">Chloroplast thylakoid membrane</location>
        <topology evidence="2">Multi-pass membrane protein</topology>
    </subcellularLocation>
</comment>
<feature type="transmembrane region" description="Helical" evidence="20">
    <location>
        <begin position="12"/>
        <end position="33"/>
    </location>
</feature>
<feature type="transmembrane region" description="Helical" evidence="20">
    <location>
        <begin position="40"/>
        <end position="57"/>
    </location>
</feature>
<evidence type="ECO:0000256" key="7">
    <source>
        <dbReference type="ARBA" id="ARBA00022528"/>
    </source>
</evidence>
<organism evidence="21">
    <name type="scientific">Phlegmariurus phlegmaria</name>
    <dbReference type="NCBI Taxonomy" id="41007"/>
    <lineage>
        <taxon>Eukaryota</taxon>
        <taxon>Viridiplantae</taxon>
        <taxon>Streptophyta</taxon>
        <taxon>Embryophyta</taxon>
        <taxon>Tracheophyta</taxon>
        <taxon>Lycopodiopsida</taxon>
        <taxon>Lycopodiales</taxon>
        <taxon>Lycopodiaceae</taxon>
        <taxon>Huperzioideae</taxon>
        <taxon>Phlegmariurus</taxon>
    </lineage>
</organism>
<keyword evidence="7 20" id="KW-0150">Chloroplast</keyword>
<keyword evidence="13" id="KW-1278">Translocase</keyword>
<comment type="catalytic activity">
    <reaction evidence="18 20">
        <text>a plastoquinone + NADPH + (n+1) H(+)(in) = a plastoquinol + NADP(+) + n H(+)(out)</text>
        <dbReference type="Rhea" id="RHEA:42612"/>
        <dbReference type="Rhea" id="RHEA-COMP:9561"/>
        <dbReference type="Rhea" id="RHEA-COMP:9562"/>
        <dbReference type="ChEBI" id="CHEBI:15378"/>
        <dbReference type="ChEBI" id="CHEBI:17757"/>
        <dbReference type="ChEBI" id="CHEBI:57783"/>
        <dbReference type="ChEBI" id="CHEBI:58349"/>
        <dbReference type="ChEBI" id="CHEBI:62192"/>
    </reaction>
</comment>
<proteinExistence type="inferred from homology"/>
<evidence type="ECO:0000256" key="20">
    <source>
        <dbReference type="RuleBase" id="RU004431"/>
    </source>
</evidence>
<feature type="transmembrane region" description="Helical" evidence="20">
    <location>
        <begin position="157"/>
        <end position="178"/>
    </location>
</feature>
<dbReference type="InterPro" id="IPR001457">
    <property type="entry name" value="NADH_UbQ/plastoQ_OxRdtase_su6"/>
</dbReference>
<dbReference type="InterPro" id="IPR050290">
    <property type="entry name" value="NAD(P)H-Q_Oxidoreduct_6"/>
</dbReference>
<keyword evidence="15 20" id="KW-0520">NAD</keyword>
<evidence type="ECO:0000256" key="12">
    <source>
        <dbReference type="ARBA" id="ARBA00022957"/>
    </source>
</evidence>
<feature type="transmembrane region" description="Helical" evidence="20">
    <location>
        <begin position="63"/>
        <end position="85"/>
    </location>
</feature>
<evidence type="ECO:0000256" key="14">
    <source>
        <dbReference type="ARBA" id="ARBA00022989"/>
    </source>
</evidence>
<evidence type="ECO:0000256" key="10">
    <source>
        <dbReference type="ARBA" id="ARBA00022719"/>
    </source>
</evidence>
<evidence type="ECO:0000256" key="5">
    <source>
        <dbReference type="ARBA" id="ARBA00018131"/>
    </source>
</evidence>
<evidence type="ECO:0000256" key="18">
    <source>
        <dbReference type="ARBA" id="ARBA00047726"/>
    </source>
</evidence>
<dbReference type="EMBL" id="MT786212">
    <property type="protein sequence ID" value="QNL17821.1"/>
    <property type="molecule type" value="Genomic_DNA"/>
</dbReference>
<dbReference type="Gene3D" id="1.20.120.1200">
    <property type="entry name" value="NADH-ubiquinone/plastoquinone oxidoreductase chain 6, subunit NuoJ"/>
    <property type="match status" value="1"/>
</dbReference>
<dbReference type="NCBIfam" id="NF005163">
    <property type="entry name" value="PRK06638.1-3"/>
    <property type="match status" value="1"/>
</dbReference>
<dbReference type="InterPro" id="IPR042106">
    <property type="entry name" value="Nuo/plastoQ_OxRdtase_6_NuoJ"/>
</dbReference>
<protein>
    <recommendedName>
        <fullName evidence="5 20">NAD(P)H-quinone oxidoreductase subunit 6, chloroplastic</fullName>
        <ecNumber evidence="20">7.1.1.-</ecNumber>
    </recommendedName>
</protein>
<evidence type="ECO:0000256" key="4">
    <source>
        <dbReference type="ARBA" id="ARBA00011199"/>
    </source>
</evidence>
<comment type="similarity">
    <text evidence="3 20">Belongs to the complex I subunit 6 family.</text>
</comment>
<evidence type="ECO:0000256" key="6">
    <source>
        <dbReference type="ARBA" id="ARBA00022448"/>
    </source>
</evidence>
<keyword evidence="17 20" id="KW-0472">Membrane</keyword>
<keyword evidence="16 20" id="KW-0793">Thylakoid</keyword>
<keyword evidence="10 20" id="KW-0874">Quinone</keyword>
<dbReference type="GO" id="GO:0008137">
    <property type="term" value="F:NADH dehydrogenase (ubiquinone) activity"/>
    <property type="evidence" value="ECO:0007669"/>
    <property type="project" value="UniProtKB-UniRule"/>
</dbReference>
<evidence type="ECO:0000256" key="1">
    <source>
        <dbReference type="ARBA" id="ARBA00004059"/>
    </source>
</evidence>
<name>A0A7G8ZGD6_9TRAC</name>
<gene>
    <name evidence="21" type="primary">ndhG</name>
</gene>
<keyword evidence="14 20" id="KW-1133">Transmembrane helix</keyword>
<geneLocation type="chloroplast" evidence="21"/>
<evidence type="ECO:0000256" key="17">
    <source>
        <dbReference type="ARBA" id="ARBA00023136"/>
    </source>
</evidence>
<evidence type="ECO:0000256" key="8">
    <source>
        <dbReference type="ARBA" id="ARBA00022640"/>
    </source>
</evidence>
<comment type="subunit">
    <text evidence="4 20">NDH is composed of at least 16 different subunits, 5 of which are encoded in the nucleus.</text>
</comment>
<evidence type="ECO:0000256" key="16">
    <source>
        <dbReference type="ARBA" id="ARBA00023078"/>
    </source>
</evidence>
<dbReference type="GO" id="GO:0009535">
    <property type="term" value="C:chloroplast thylakoid membrane"/>
    <property type="evidence" value="ECO:0007669"/>
    <property type="project" value="UniProtKB-SubCell"/>
</dbReference>
<feature type="transmembrane region" description="Helical" evidence="20">
    <location>
        <begin position="97"/>
        <end position="120"/>
    </location>
</feature>
<evidence type="ECO:0000256" key="9">
    <source>
        <dbReference type="ARBA" id="ARBA00022692"/>
    </source>
</evidence>
<comment type="catalytic activity">
    <reaction evidence="19 20">
        <text>a plastoquinone + NADH + (n+1) H(+)(in) = a plastoquinol + NAD(+) + n H(+)(out)</text>
        <dbReference type="Rhea" id="RHEA:42608"/>
        <dbReference type="Rhea" id="RHEA-COMP:9561"/>
        <dbReference type="Rhea" id="RHEA-COMP:9562"/>
        <dbReference type="ChEBI" id="CHEBI:15378"/>
        <dbReference type="ChEBI" id="CHEBI:17757"/>
        <dbReference type="ChEBI" id="CHEBI:57540"/>
        <dbReference type="ChEBI" id="CHEBI:57945"/>
        <dbReference type="ChEBI" id="CHEBI:62192"/>
    </reaction>
</comment>
<dbReference type="AlphaFoldDB" id="A0A7G8ZGD6"/>
<dbReference type="PANTHER" id="PTHR48479">
    <property type="entry name" value="NAD(P)H-QUINONE OXIDOREDUCTASE SUBUNIT 6, CHLOROPLASTIC"/>
    <property type="match status" value="1"/>
</dbReference>
<keyword evidence="12 20" id="KW-0618">Plastoquinone</keyword>
<reference evidence="21" key="1">
    <citation type="submission" date="2020-07" db="EMBL/GenBank/DDBJ databases">
        <title>The complete choloroplast genome of Phlegmariurus phlegmaria.</title>
        <authorList>
            <person name="Jiang R.-H."/>
            <person name="Yang J."/>
        </authorList>
    </citation>
    <scope>NUCLEOTIDE SEQUENCE</scope>
</reference>
<sequence>MVSVINLPEFFYKAILLLIELGVILGSLGVVLFTNIVYSAFLLGWVLICISFLYILLNADFVAAVQILIYVGTINVLIVFAVMLINKSQNFRFFKYWTVGDGTALALCITLFLSIIAAILNTPWSKISLTVLSNKIVEEPLTDNVQRIGFHSLTDSMLPFELLSIILLIALVGAITMARREETVEAEESEALKTKDDFPF</sequence>